<name>A0A803PQ56_CANSA</name>
<dbReference type="EnsemblPlants" id="evm.model.05.364">
    <property type="protein sequence ID" value="cds.evm.model.05.364"/>
    <property type="gene ID" value="evm.TU.05.364"/>
</dbReference>
<organism evidence="1 2">
    <name type="scientific">Cannabis sativa</name>
    <name type="common">Hemp</name>
    <name type="synonym">Marijuana</name>
    <dbReference type="NCBI Taxonomy" id="3483"/>
    <lineage>
        <taxon>Eukaryota</taxon>
        <taxon>Viridiplantae</taxon>
        <taxon>Streptophyta</taxon>
        <taxon>Embryophyta</taxon>
        <taxon>Tracheophyta</taxon>
        <taxon>Spermatophyta</taxon>
        <taxon>Magnoliopsida</taxon>
        <taxon>eudicotyledons</taxon>
        <taxon>Gunneridae</taxon>
        <taxon>Pentapetalae</taxon>
        <taxon>rosids</taxon>
        <taxon>fabids</taxon>
        <taxon>Rosales</taxon>
        <taxon>Cannabaceae</taxon>
        <taxon>Cannabis</taxon>
    </lineage>
</organism>
<reference evidence="1" key="2">
    <citation type="submission" date="2021-03" db="UniProtKB">
        <authorList>
            <consortium name="EnsemblPlants"/>
        </authorList>
    </citation>
    <scope>IDENTIFICATION</scope>
</reference>
<accession>A0A803PQ56</accession>
<dbReference type="AlphaFoldDB" id="A0A803PQ56"/>
<dbReference type="Pfam" id="PF14223">
    <property type="entry name" value="Retrotran_gag_2"/>
    <property type="match status" value="1"/>
</dbReference>
<reference evidence="1" key="1">
    <citation type="submission" date="2018-11" db="EMBL/GenBank/DDBJ databases">
        <authorList>
            <person name="Grassa J C."/>
        </authorList>
    </citation>
    <scope>NUCLEOTIDE SEQUENCE [LARGE SCALE GENOMIC DNA]</scope>
</reference>
<dbReference type="EMBL" id="UZAU01000416">
    <property type="status" value="NOT_ANNOTATED_CDS"/>
    <property type="molecule type" value="Genomic_DNA"/>
</dbReference>
<dbReference type="Proteomes" id="UP000596661">
    <property type="component" value="Chromosome 5"/>
</dbReference>
<evidence type="ECO:0000313" key="2">
    <source>
        <dbReference type="Proteomes" id="UP000596661"/>
    </source>
</evidence>
<protein>
    <submittedName>
        <fullName evidence="1">Uncharacterized protein</fullName>
    </submittedName>
</protein>
<sequence length="97" mass="11635">MGILEAIIVEALRAIEEQKKKVEIETKAHSAILLSLEDEVLRKVAYEEKALRISWHYLHEEILANKLYLKKKLYTLRMEDSKEFKRHLNDFTRLFYT</sequence>
<keyword evidence="2" id="KW-1185">Reference proteome</keyword>
<evidence type="ECO:0000313" key="1">
    <source>
        <dbReference type="EnsemblPlants" id="cds.evm.model.05.364"/>
    </source>
</evidence>
<dbReference type="Gramene" id="evm.model.05.364">
    <property type="protein sequence ID" value="cds.evm.model.05.364"/>
    <property type="gene ID" value="evm.TU.05.364"/>
</dbReference>
<proteinExistence type="predicted"/>